<reference evidence="1 2" key="1">
    <citation type="submission" date="2019-09" db="EMBL/GenBank/DDBJ databases">
        <title>Bird 10,000 Genomes (B10K) Project - Family phase.</title>
        <authorList>
            <person name="Zhang G."/>
        </authorList>
    </citation>
    <scope>NUCLEOTIDE SEQUENCE [LARGE SCALE GENOMIC DNA]</scope>
    <source>
        <strain evidence="1">B10K-MSB-42743</strain>
        <tissue evidence="1">Heart</tissue>
    </source>
</reference>
<accession>A0A7K4L1S5</accession>
<evidence type="ECO:0000313" key="1">
    <source>
        <dbReference type="EMBL" id="NWI21846.1"/>
    </source>
</evidence>
<protein>
    <submittedName>
        <fullName evidence="1">HPSE Heparanase</fullName>
    </submittedName>
</protein>
<dbReference type="OrthoDB" id="726732at2759"/>
<dbReference type="GO" id="GO:0005615">
    <property type="term" value="C:extracellular space"/>
    <property type="evidence" value="ECO:0007669"/>
    <property type="project" value="TreeGrafter"/>
</dbReference>
<feature type="non-terminal residue" evidence="1">
    <location>
        <position position="1"/>
    </location>
</feature>
<keyword evidence="2" id="KW-1185">Reference proteome</keyword>
<evidence type="ECO:0000313" key="2">
    <source>
        <dbReference type="Proteomes" id="UP000545332"/>
    </source>
</evidence>
<organism evidence="1 2">
    <name type="scientific">Crypturellus soui</name>
    <dbReference type="NCBI Taxonomy" id="458187"/>
    <lineage>
        <taxon>Eukaryota</taxon>
        <taxon>Metazoa</taxon>
        <taxon>Chordata</taxon>
        <taxon>Craniata</taxon>
        <taxon>Vertebrata</taxon>
        <taxon>Euteleostomi</taxon>
        <taxon>Archelosauria</taxon>
        <taxon>Archosauria</taxon>
        <taxon>Dinosauria</taxon>
        <taxon>Saurischia</taxon>
        <taxon>Theropoda</taxon>
        <taxon>Coelurosauria</taxon>
        <taxon>Aves</taxon>
        <taxon>Palaeognathae</taxon>
        <taxon>Tinamiformes</taxon>
        <taxon>Tinamidae</taxon>
        <taxon>Crypturellus</taxon>
    </lineage>
</organism>
<dbReference type="PANTHER" id="PTHR46145">
    <property type="entry name" value="HEPARANASE"/>
    <property type="match status" value="1"/>
</dbReference>
<gene>
    <name evidence="1" type="primary">Hpse_1</name>
    <name evidence="1" type="ORF">CRYSOU_R08798</name>
</gene>
<dbReference type="Proteomes" id="UP000545332">
    <property type="component" value="Unassembled WGS sequence"/>
</dbReference>
<comment type="caution">
    <text evidence="1">The sequence shown here is derived from an EMBL/GenBank/DDBJ whole genome shotgun (WGS) entry which is preliminary data.</text>
</comment>
<dbReference type="GO" id="GO:0007160">
    <property type="term" value="P:cell-matrix adhesion"/>
    <property type="evidence" value="ECO:0007669"/>
    <property type="project" value="TreeGrafter"/>
</dbReference>
<feature type="non-terminal residue" evidence="1">
    <location>
        <position position="89"/>
    </location>
</feature>
<dbReference type="EMBL" id="VWPX01064799">
    <property type="protein sequence ID" value="NWI21846.1"/>
    <property type="molecule type" value="Genomic_DNA"/>
</dbReference>
<dbReference type="GO" id="GO:0031012">
    <property type="term" value="C:extracellular matrix"/>
    <property type="evidence" value="ECO:0007669"/>
    <property type="project" value="TreeGrafter"/>
</dbReference>
<dbReference type="PANTHER" id="PTHR46145:SF3">
    <property type="entry name" value="HEPARANASE"/>
    <property type="match status" value="1"/>
</dbReference>
<sequence>DYWLSLLYKNLVGTKVLRVSLKGGTQRQLRVYLHCTNTHHSKYRDGDVTLFALNLYNTTRYLQLPNSLSSKHVDEYLLLPHGKENILSR</sequence>
<proteinExistence type="predicted"/>
<name>A0A7K4L1S5_9AVES</name>
<dbReference type="GO" id="GO:0060055">
    <property type="term" value="P:angiogenesis involved in wound healing"/>
    <property type="evidence" value="ECO:0007669"/>
    <property type="project" value="TreeGrafter"/>
</dbReference>
<dbReference type="AlphaFoldDB" id="A0A7K4L1S5"/>